<evidence type="ECO:0008006" key="4">
    <source>
        <dbReference type="Google" id="ProtNLM"/>
    </source>
</evidence>
<reference evidence="2" key="3">
    <citation type="journal article" date="2017" name="Nature">
        <title>Genome sequence of the progenitor of the wheat D genome Aegilops tauschii.</title>
        <authorList>
            <person name="Luo M.C."/>
            <person name="Gu Y.Q."/>
            <person name="Puiu D."/>
            <person name="Wang H."/>
            <person name="Twardziok S.O."/>
            <person name="Deal K.R."/>
            <person name="Huo N."/>
            <person name="Zhu T."/>
            <person name="Wang L."/>
            <person name="Wang Y."/>
            <person name="McGuire P.E."/>
            <person name="Liu S."/>
            <person name="Long H."/>
            <person name="Ramasamy R.K."/>
            <person name="Rodriguez J.C."/>
            <person name="Van S.L."/>
            <person name="Yuan L."/>
            <person name="Wang Z."/>
            <person name="Xia Z."/>
            <person name="Xiao L."/>
            <person name="Anderson O.D."/>
            <person name="Ouyang S."/>
            <person name="Liang Y."/>
            <person name="Zimin A.V."/>
            <person name="Pertea G."/>
            <person name="Qi P."/>
            <person name="Bennetzen J.L."/>
            <person name="Dai X."/>
            <person name="Dawson M.W."/>
            <person name="Muller H.G."/>
            <person name="Kugler K."/>
            <person name="Rivarola-Duarte L."/>
            <person name="Spannagl M."/>
            <person name="Mayer K.F.X."/>
            <person name="Lu F.H."/>
            <person name="Bevan M.W."/>
            <person name="Leroy P."/>
            <person name="Li P."/>
            <person name="You F.M."/>
            <person name="Sun Q."/>
            <person name="Liu Z."/>
            <person name="Lyons E."/>
            <person name="Wicker T."/>
            <person name="Salzberg S.L."/>
            <person name="Devos K.M."/>
            <person name="Dvorak J."/>
        </authorList>
    </citation>
    <scope>NUCLEOTIDE SEQUENCE [LARGE SCALE GENOMIC DNA]</scope>
    <source>
        <strain evidence="2">cv. AL8/78</strain>
    </source>
</reference>
<evidence type="ECO:0000313" key="2">
    <source>
        <dbReference type="EnsemblPlants" id="AET4Gv20007600.1"/>
    </source>
</evidence>
<feature type="signal peptide" evidence="1">
    <location>
        <begin position="1"/>
        <end position="30"/>
    </location>
</feature>
<accession>A0A453GZK1</accession>
<feature type="chain" id="PRO_5019111186" description="Knottin scorpion toxin-like domain-containing protein" evidence="1">
    <location>
        <begin position="31"/>
        <end position="84"/>
    </location>
</feature>
<reference evidence="2" key="5">
    <citation type="journal article" date="2021" name="G3 (Bethesda)">
        <title>Aegilops tauschii genome assembly Aet v5.0 features greater sequence contiguity and improved annotation.</title>
        <authorList>
            <person name="Wang L."/>
            <person name="Zhu T."/>
            <person name="Rodriguez J.C."/>
            <person name="Deal K.R."/>
            <person name="Dubcovsky J."/>
            <person name="McGuire P.E."/>
            <person name="Lux T."/>
            <person name="Spannagl M."/>
            <person name="Mayer K.F.X."/>
            <person name="Baldrich P."/>
            <person name="Meyers B.C."/>
            <person name="Huo N."/>
            <person name="Gu Y.Q."/>
            <person name="Zhou H."/>
            <person name="Devos K.M."/>
            <person name="Bennetzen J.L."/>
            <person name="Unver T."/>
            <person name="Budak H."/>
            <person name="Gulick P.J."/>
            <person name="Galiba G."/>
            <person name="Kalapos B."/>
            <person name="Nelson D.R."/>
            <person name="Li P."/>
            <person name="You F.M."/>
            <person name="Luo M.C."/>
            <person name="Dvorak J."/>
        </authorList>
    </citation>
    <scope>NUCLEOTIDE SEQUENCE [LARGE SCALE GENOMIC DNA]</scope>
    <source>
        <strain evidence="2">cv. AL8/78</strain>
    </source>
</reference>
<reference evidence="3" key="2">
    <citation type="journal article" date="2017" name="Nat. Plants">
        <title>The Aegilops tauschii genome reveals multiple impacts of transposons.</title>
        <authorList>
            <person name="Zhao G."/>
            <person name="Zou C."/>
            <person name="Li K."/>
            <person name="Wang K."/>
            <person name="Li T."/>
            <person name="Gao L."/>
            <person name="Zhang X."/>
            <person name="Wang H."/>
            <person name="Yang Z."/>
            <person name="Liu X."/>
            <person name="Jiang W."/>
            <person name="Mao L."/>
            <person name="Kong X."/>
            <person name="Jiao Y."/>
            <person name="Jia J."/>
        </authorList>
    </citation>
    <scope>NUCLEOTIDE SEQUENCE [LARGE SCALE GENOMIC DNA]</scope>
    <source>
        <strain evidence="3">cv. AL8/78</strain>
    </source>
</reference>
<name>A0A453GZK1_AEGTS</name>
<organism evidence="2 3">
    <name type="scientific">Aegilops tauschii subsp. strangulata</name>
    <name type="common">Goatgrass</name>
    <dbReference type="NCBI Taxonomy" id="200361"/>
    <lineage>
        <taxon>Eukaryota</taxon>
        <taxon>Viridiplantae</taxon>
        <taxon>Streptophyta</taxon>
        <taxon>Embryophyta</taxon>
        <taxon>Tracheophyta</taxon>
        <taxon>Spermatophyta</taxon>
        <taxon>Magnoliopsida</taxon>
        <taxon>Liliopsida</taxon>
        <taxon>Poales</taxon>
        <taxon>Poaceae</taxon>
        <taxon>BOP clade</taxon>
        <taxon>Pooideae</taxon>
        <taxon>Triticodae</taxon>
        <taxon>Triticeae</taxon>
        <taxon>Triticinae</taxon>
        <taxon>Aegilops</taxon>
    </lineage>
</organism>
<dbReference type="AlphaFoldDB" id="A0A453GZK1"/>
<reference evidence="2" key="4">
    <citation type="submission" date="2019-03" db="UniProtKB">
        <authorList>
            <consortium name="EnsemblPlants"/>
        </authorList>
    </citation>
    <scope>IDENTIFICATION</scope>
</reference>
<proteinExistence type="predicted"/>
<dbReference type="EnsemblPlants" id="AET4Gv20007600.1">
    <property type="protein sequence ID" value="AET4Gv20007600.1"/>
    <property type="gene ID" value="AET4Gv20007600"/>
</dbReference>
<evidence type="ECO:0000313" key="3">
    <source>
        <dbReference type="Proteomes" id="UP000015105"/>
    </source>
</evidence>
<evidence type="ECO:0000256" key="1">
    <source>
        <dbReference type="SAM" id="SignalP"/>
    </source>
</evidence>
<keyword evidence="3" id="KW-1185">Reference proteome</keyword>
<dbReference type="Gramene" id="AET4Gv20007600.1">
    <property type="protein sequence ID" value="AET4Gv20007600.1"/>
    <property type="gene ID" value="AET4Gv20007600"/>
</dbReference>
<keyword evidence="1" id="KW-0732">Signal</keyword>
<reference evidence="3" key="1">
    <citation type="journal article" date="2014" name="Science">
        <title>Ancient hybridizations among the ancestral genomes of bread wheat.</title>
        <authorList>
            <consortium name="International Wheat Genome Sequencing Consortium,"/>
            <person name="Marcussen T."/>
            <person name="Sandve S.R."/>
            <person name="Heier L."/>
            <person name="Spannagl M."/>
            <person name="Pfeifer M."/>
            <person name="Jakobsen K.S."/>
            <person name="Wulff B.B."/>
            <person name="Steuernagel B."/>
            <person name="Mayer K.F."/>
            <person name="Olsen O.A."/>
        </authorList>
    </citation>
    <scope>NUCLEOTIDE SEQUENCE [LARGE SCALE GENOMIC DNA]</scope>
    <source>
        <strain evidence="3">cv. AL8/78</strain>
    </source>
</reference>
<sequence length="84" mass="9496">MVLMKNSVQAMCLVALVIMSTVLLPSHVEGRIMDTKERSLTLCFLWKRCTIDLCRQNCSARGYAKSESTCDSYKDNKYCCCATD</sequence>
<protein>
    <recommendedName>
        <fullName evidence="4">Knottin scorpion toxin-like domain-containing protein</fullName>
    </recommendedName>
</protein>
<dbReference type="Proteomes" id="UP000015105">
    <property type="component" value="Chromosome 4D"/>
</dbReference>